<dbReference type="SUPFAM" id="SSF52540">
    <property type="entry name" value="P-loop containing nucleoside triphosphate hydrolases"/>
    <property type="match status" value="1"/>
</dbReference>
<name>A0AAJ0CNF2_9HYPO</name>
<evidence type="ECO:0000256" key="1">
    <source>
        <dbReference type="SAM" id="MobiDB-lite"/>
    </source>
</evidence>
<evidence type="ECO:0008006" key="4">
    <source>
        <dbReference type="Google" id="ProtNLM"/>
    </source>
</evidence>
<dbReference type="Proteomes" id="UP001251528">
    <property type="component" value="Unassembled WGS sequence"/>
</dbReference>
<feature type="region of interest" description="Disordered" evidence="1">
    <location>
        <begin position="1"/>
        <end position="21"/>
    </location>
</feature>
<dbReference type="PANTHER" id="PTHR36978:SF3">
    <property type="entry name" value="P-LOOP CONTAINING NUCLEOSIDE TRIPHOSPHATE HYDROLASE PROTEIN"/>
    <property type="match status" value="1"/>
</dbReference>
<dbReference type="InterPro" id="IPR027417">
    <property type="entry name" value="P-loop_NTPase"/>
</dbReference>
<evidence type="ECO:0000313" key="3">
    <source>
        <dbReference type="Proteomes" id="UP001251528"/>
    </source>
</evidence>
<dbReference type="Gene3D" id="3.40.50.300">
    <property type="entry name" value="P-loop containing nucleotide triphosphate hydrolases"/>
    <property type="match status" value="1"/>
</dbReference>
<dbReference type="Pfam" id="PF17784">
    <property type="entry name" value="Sulfotransfer_4"/>
    <property type="match status" value="1"/>
</dbReference>
<dbReference type="EMBL" id="JASWJB010000154">
    <property type="protein sequence ID" value="KAK2594829.1"/>
    <property type="molecule type" value="Genomic_DNA"/>
</dbReference>
<keyword evidence="3" id="KW-1185">Reference proteome</keyword>
<proteinExistence type="predicted"/>
<accession>A0AAJ0CNF2</accession>
<comment type="caution">
    <text evidence="2">The sequence shown here is derived from an EMBL/GenBank/DDBJ whole genome shotgun (WGS) entry which is preliminary data.</text>
</comment>
<evidence type="ECO:0000313" key="2">
    <source>
        <dbReference type="EMBL" id="KAK2594829.1"/>
    </source>
</evidence>
<dbReference type="AlphaFoldDB" id="A0AAJ0CNF2"/>
<feature type="compositionally biased region" description="Pro residues" evidence="1">
    <location>
        <begin position="1"/>
        <end position="14"/>
    </location>
</feature>
<organism evidence="2 3">
    <name type="scientific">Conoideocrella luteorostrata</name>
    <dbReference type="NCBI Taxonomy" id="1105319"/>
    <lineage>
        <taxon>Eukaryota</taxon>
        <taxon>Fungi</taxon>
        <taxon>Dikarya</taxon>
        <taxon>Ascomycota</taxon>
        <taxon>Pezizomycotina</taxon>
        <taxon>Sordariomycetes</taxon>
        <taxon>Hypocreomycetidae</taxon>
        <taxon>Hypocreales</taxon>
        <taxon>Clavicipitaceae</taxon>
        <taxon>Conoideocrella</taxon>
    </lineage>
</organism>
<reference evidence="2" key="1">
    <citation type="submission" date="2023-06" db="EMBL/GenBank/DDBJ databases">
        <title>Conoideocrella luteorostrata (Hypocreales: Clavicipitaceae), a potential biocontrol fungus for elongate hemlock scale in United States Christmas tree production areas.</title>
        <authorList>
            <person name="Barrett H."/>
            <person name="Lovett B."/>
            <person name="Macias A.M."/>
            <person name="Stajich J.E."/>
            <person name="Kasson M.T."/>
        </authorList>
    </citation>
    <scope>NUCLEOTIDE SEQUENCE</scope>
    <source>
        <strain evidence="2">ARSEF 14590</strain>
    </source>
</reference>
<dbReference type="InterPro" id="IPR040632">
    <property type="entry name" value="Sulfotransfer_4"/>
</dbReference>
<sequence>MKDLAQPPPKPSDGPPRAVVPTDLSKSLRVIGAGYPRTGTSSLTLALEILFEAPVMHSGSSCLEREESFIKTWIEIMNNSGTYNQPTQESTRRALRSLCAGYVGITDAPGALFIRELVEEFPDAIVICTQRNPEKWLKSFQAVGESIMMLKTLNLVLSPLPSVRYFGSWINALMKR</sequence>
<gene>
    <name evidence="2" type="ORF">QQS21_007457</name>
</gene>
<dbReference type="PANTHER" id="PTHR36978">
    <property type="entry name" value="P-LOOP CONTAINING NUCLEOTIDE TRIPHOSPHATE HYDROLASE"/>
    <property type="match status" value="1"/>
</dbReference>
<protein>
    <recommendedName>
        <fullName evidence="4">P-loop containing nucleoside triphosphate hydrolase protein</fullName>
    </recommendedName>
</protein>